<evidence type="ECO:0000259" key="1">
    <source>
        <dbReference type="SMART" id="SM00245"/>
    </source>
</evidence>
<name>A0A286GKW0_9BACT</name>
<dbReference type="Pfam" id="PF03572">
    <property type="entry name" value="Peptidase_S41"/>
    <property type="match status" value="1"/>
</dbReference>
<dbReference type="SMART" id="SM00245">
    <property type="entry name" value="TSPc"/>
    <property type="match status" value="1"/>
</dbReference>
<dbReference type="GO" id="GO:0004175">
    <property type="term" value="F:endopeptidase activity"/>
    <property type="evidence" value="ECO:0007669"/>
    <property type="project" value="TreeGrafter"/>
</dbReference>
<accession>A0A286GKW0</accession>
<dbReference type="CDD" id="cd06567">
    <property type="entry name" value="Peptidase_S41"/>
    <property type="match status" value="1"/>
</dbReference>
<dbReference type="InterPro" id="IPR005151">
    <property type="entry name" value="Tail-specific_protease"/>
</dbReference>
<evidence type="ECO:0000313" key="3">
    <source>
        <dbReference type="Proteomes" id="UP000219452"/>
    </source>
</evidence>
<proteinExistence type="predicted"/>
<dbReference type="PANTHER" id="PTHR32060:SF30">
    <property type="entry name" value="CARBOXY-TERMINAL PROCESSING PROTEASE CTPA"/>
    <property type="match status" value="1"/>
</dbReference>
<gene>
    <name evidence="2" type="ORF">SAMN06269250_5175</name>
</gene>
<dbReference type="RefSeq" id="WP_097129710.1">
    <property type="nucleotide sequence ID" value="NZ_OCNH01000005.1"/>
</dbReference>
<keyword evidence="3" id="KW-1185">Reference proteome</keyword>
<dbReference type="GO" id="GO:0006508">
    <property type="term" value="P:proteolysis"/>
    <property type="evidence" value="ECO:0007669"/>
    <property type="project" value="InterPro"/>
</dbReference>
<evidence type="ECO:0000313" key="2">
    <source>
        <dbReference type="EMBL" id="SOD96175.1"/>
    </source>
</evidence>
<dbReference type="GO" id="GO:0030288">
    <property type="term" value="C:outer membrane-bounded periplasmic space"/>
    <property type="evidence" value="ECO:0007669"/>
    <property type="project" value="TreeGrafter"/>
</dbReference>
<organism evidence="2 3">
    <name type="scientific">Spirosoma fluviale</name>
    <dbReference type="NCBI Taxonomy" id="1597977"/>
    <lineage>
        <taxon>Bacteria</taxon>
        <taxon>Pseudomonadati</taxon>
        <taxon>Bacteroidota</taxon>
        <taxon>Cytophagia</taxon>
        <taxon>Cytophagales</taxon>
        <taxon>Cytophagaceae</taxon>
        <taxon>Spirosoma</taxon>
    </lineage>
</organism>
<dbReference type="Gene3D" id="3.90.226.10">
    <property type="entry name" value="2-enoyl-CoA Hydratase, Chain A, domain 1"/>
    <property type="match status" value="1"/>
</dbReference>
<sequence>MRRLIITLLSLVTCLKVGKSQPVLSQEQLRADLNQMRTVLESWHPGYANYQSQGSLYQKFETIGRQIEQPMTARQFMRIARVASAQLQCLHTTISLPASDYRSIKPATTVFPINVFLTPSNQLVNRDTGDTIRQINGRSAKVIADSLQLYFSSDGPNSSLKRWAVNRQFSSLYAVRFGLADSVQLTVVSTKGDVRDIRMASKAKADSPPAYLADQPHRVLYRSTHFALYTLYNQPDVAVLQLRSVGGLLDHFKLNRAIRLLQKQSIRQLVLDVRNNTGGRIWTATSLLKRLLPQPTTLAFERYRRASGRASIGLGNQLLRVVYNAKLTLRMPVSRTEQRVRYTYTIQPKRQQFAGQLTVLTNGGTASAASLIAAYLREQNRATFIGEETGGSRFVSAGMQVPTLRLSNSGLQFRVPMFQVIHTTRLLNDGHGVQPDVVVNEYASGKDLIMQKALERPAQSSKLITE</sequence>
<dbReference type="EMBL" id="OCNH01000005">
    <property type="protein sequence ID" value="SOD96175.1"/>
    <property type="molecule type" value="Genomic_DNA"/>
</dbReference>
<feature type="domain" description="Tail specific protease" evidence="1">
    <location>
        <begin position="214"/>
        <end position="440"/>
    </location>
</feature>
<dbReference type="PANTHER" id="PTHR32060">
    <property type="entry name" value="TAIL-SPECIFIC PROTEASE"/>
    <property type="match status" value="1"/>
</dbReference>
<dbReference type="GO" id="GO:0007165">
    <property type="term" value="P:signal transduction"/>
    <property type="evidence" value="ECO:0007669"/>
    <property type="project" value="TreeGrafter"/>
</dbReference>
<dbReference type="InterPro" id="IPR029045">
    <property type="entry name" value="ClpP/crotonase-like_dom_sf"/>
</dbReference>
<dbReference type="GO" id="GO:0008236">
    <property type="term" value="F:serine-type peptidase activity"/>
    <property type="evidence" value="ECO:0007669"/>
    <property type="project" value="InterPro"/>
</dbReference>
<dbReference type="OrthoDB" id="5480566at2"/>
<protein>
    <submittedName>
        <fullName evidence="2">Peptidase family S41</fullName>
    </submittedName>
</protein>
<dbReference type="AlphaFoldDB" id="A0A286GKW0"/>
<dbReference type="SUPFAM" id="SSF52096">
    <property type="entry name" value="ClpP/crotonase"/>
    <property type="match status" value="1"/>
</dbReference>
<dbReference type="Proteomes" id="UP000219452">
    <property type="component" value="Unassembled WGS sequence"/>
</dbReference>
<reference evidence="3" key="1">
    <citation type="submission" date="2017-09" db="EMBL/GenBank/DDBJ databases">
        <authorList>
            <person name="Varghese N."/>
            <person name="Submissions S."/>
        </authorList>
    </citation>
    <scope>NUCLEOTIDE SEQUENCE [LARGE SCALE GENOMIC DNA]</scope>
    <source>
        <strain evidence="3">DSM 29961</strain>
    </source>
</reference>